<evidence type="ECO:0000313" key="2">
    <source>
        <dbReference type="Proteomes" id="UP000249526"/>
    </source>
</evidence>
<organism evidence="1 2">
    <name type="scientific">Aspergillus piperis CBS 112811</name>
    <dbReference type="NCBI Taxonomy" id="1448313"/>
    <lineage>
        <taxon>Eukaryota</taxon>
        <taxon>Fungi</taxon>
        <taxon>Dikarya</taxon>
        <taxon>Ascomycota</taxon>
        <taxon>Pezizomycotina</taxon>
        <taxon>Eurotiomycetes</taxon>
        <taxon>Eurotiomycetidae</taxon>
        <taxon>Eurotiales</taxon>
        <taxon>Aspergillaceae</taxon>
        <taxon>Aspergillus</taxon>
        <taxon>Aspergillus subgen. Circumdati</taxon>
    </lineage>
</organism>
<reference evidence="1 2" key="1">
    <citation type="submission" date="2018-02" db="EMBL/GenBank/DDBJ databases">
        <title>The genomes of Aspergillus section Nigri reveals drivers in fungal speciation.</title>
        <authorList>
            <consortium name="DOE Joint Genome Institute"/>
            <person name="Vesth T.C."/>
            <person name="Nybo J."/>
            <person name="Theobald S."/>
            <person name="Brandl J."/>
            <person name="Frisvad J.C."/>
            <person name="Nielsen K.F."/>
            <person name="Lyhne E.K."/>
            <person name="Kogle M.E."/>
            <person name="Kuo A."/>
            <person name="Riley R."/>
            <person name="Clum A."/>
            <person name="Nolan M."/>
            <person name="Lipzen A."/>
            <person name="Salamov A."/>
            <person name="Henrissat B."/>
            <person name="Wiebenga A."/>
            <person name="De vries R.P."/>
            <person name="Grigoriev I.V."/>
            <person name="Mortensen U.H."/>
            <person name="Andersen M.R."/>
            <person name="Baker S.E."/>
        </authorList>
    </citation>
    <scope>NUCLEOTIDE SEQUENCE [LARGE SCALE GENOMIC DNA]</scope>
    <source>
        <strain evidence="1 2">CBS 112811</strain>
    </source>
</reference>
<sequence>MPGGQIPVRFYLVHFRSTELAQKLHFGHFWHAFPVATGFLIDQDEKDTFTAHYPLPAGITEPMDPREIVYKMLGGCLGKWQFKIDEVLMYNFIL</sequence>
<protein>
    <submittedName>
        <fullName evidence="1">Uncharacterized protein</fullName>
    </submittedName>
</protein>
<name>A0A8G1VII8_9EURO</name>
<evidence type="ECO:0000313" key="1">
    <source>
        <dbReference type="EMBL" id="RAH51758.1"/>
    </source>
</evidence>
<dbReference type="GeneID" id="37164730"/>
<feature type="non-terminal residue" evidence="1">
    <location>
        <position position="1"/>
    </location>
</feature>
<dbReference type="EMBL" id="KZ825094">
    <property type="protein sequence ID" value="RAH51758.1"/>
    <property type="molecule type" value="Genomic_DNA"/>
</dbReference>
<proteinExistence type="predicted"/>
<gene>
    <name evidence="1" type="ORF">BO85DRAFT_454603</name>
</gene>
<keyword evidence="2" id="KW-1185">Reference proteome</keyword>
<dbReference type="AlphaFoldDB" id="A0A8G1VII8"/>
<accession>A0A8G1VII8</accession>
<dbReference type="Proteomes" id="UP000249526">
    <property type="component" value="Unassembled WGS sequence"/>
</dbReference>
<dbReference type="RefSeq" id="XP_025509680.1">
    <property type="nucleotide sequence ID" value="XM_025661328.1"/>
</dbReference>